<keyword evidence="3 7" id="KW-0812">Transmembrane</keyword>
<evidence type="ECO:0000313" key="9">
    <source>
        <dbReference type="EMBL" id="HER43349.1"/>
    </source>
</evidence>
<organism evidence="9">
    <name type="scientific">Eiseniibacteriota bacterium</name>
    <dbReference type="NCBI Taxonomy" id="2212470"/>
    <lineage>
        <taxon>Bacteria</taxon>
        <taxon>Candidatus Eiseniibacteriota</taxon>
    </lineage>
</organism>
<proteinExistence type="inferred from homology"/>
<feature type="domain" description="ABC3 transporter permease C-terminal" evidence="8">
    <location>
        <begin position="20"/>
        <end position="132"/>
    </location>
</feature>
<dbReference type="PANTHER" id="PTHR30572">
    <property type="entry name" value="MEMBRANE COMPONENT OF TRANSPORTER-RELATED"/>
    <property type="match status" value="1"/>
</dbReference>
<dbReference type="InterPro" id="IPR050250">
    <property type="entry name" value="Macrolide_Exporter_MacB"/>
</dbReference>
<evidence type="ECO:0000256" key="6">
    <source>
        <dbReference type="ARBA" id="ARBA00038076"/>
    </source>
</evidence>
<dbReference type="GO" id="GO:0005886">
    <property type="term" value="C:plasma membrane"/>
    <property type="evidence" value="ECO:0007669"/>
    <property type="project" value="UniProtKB-SubCell"/>
</dbReference>
<sequence length="139" mass="14565">DSLMNAYNTVMGVVLVIGLIITSFSLFVGGIGVMNIMLVSVTERTKEIGIRKAIGARRRMILTEFLFESCGICTIGGAIGLALSYGVAALIDKLVMPAAVSLPVIMIAIGVSFAVGIVSGLMPAMRAATLDPIKALQYE</sequence>
<dbReference type="EMBL" id="DSEC01000191">
    <property type="protein sequence ID" value="HER43349.1"/>
    <property type="molecule type" value="Genomic_DNA"/>
</dbReference>
<evidence type="ECO:0000256" key="1">
    <source>
        <dbReference type="ARBA" id="ARBA00004651"/>
    </source>
</evidence>
<feature type="transmembrane region" description="Helical" evidence="7">
    <location>
        <begin position="60"/>
        <end position="88"/>
    </location>
</feature>
<name>A0A7V2AUB2_UNCEI</name>
<dbReference type="GO" id="GO:0022857">
    <property type="term" value="F:transmembrane transporter activity"/>
    <property type="evidence" value="ECO:0007669"/>
    <property type="project" value="TreeGrafter"/>
</dbReference>
<dbReference type="Pfam" id="PF02687">
    <property type="entry name" value="FtsX"/>
    <property type="match status" value="1"/>
</dbReference>
<feature type="non-terminal residue" evidence="9">
    <location>
        <position position="1"/>
    </location>
</feature>
<dbReference type="Proteomes" id="UP000886069">
    <property type="component" value="Unassembled WGS sequence"/>
</dbReference>
<evidence type="ECO:0000256" key="3">
    <source>
        <dbReference type="ARBA" id="ARBA00022692"/>
    </source>
</evidence>
<keyword evidence="4 7" id="KW-1133">Transmembrane helix</keyword>
<dbReference type="PANTHER" id="PTHR30572:SF4">
    <property type="entry name" value="ABC TRANSPORTER PERMEASE YTRF"/>
    <property type="match status" value="1"/>
</dbReference>
<evidence type="ECO:0000256" key="5">
    <source>
        <dbReference type="ARBA" id="ARBA00023136"/>
    </source>
</evidence>
<comment type="caution">
    <text evidence="9">The sequence shown here is derived from an EMBL/GenBank/DDBJ whole genome shotgun (WGS) entry which is preliminary data.</text>
</comment>
<feature type="transmembrane region" description="Helical" evidence="7">
    <location>
        <begin position="12"/>
        <end position="39"/>
    </location>
</feature>
<evidence type="ECO:0000256" key="2">
    <source>
        <dbReference type="ARBA" id="ARBA00022475"/>
    </source>
</evidence>
<evidence type="ECO:0000256" key="7">
    <source>
        <dbReference type="SAM" id="Phobius"/>
    </source>
</evidence>
<protein>
    <submittedName>
        <fullName evidence="9">FtsX-like permease family protein</fullName>
    </submittedName>
</protein>
<dbReference type="AlphaFoldDB" id="A0A7V2AUB2"/>
<comment type="similarity">
    <text evidence="6">Belongs to the ABC-4 integral membrane protein family.</text>
</comment>
<comment type="subcellular location">
    <subcellularLocation>
        <location evidence="1">Cell membrane</location>
        <topology evidence="1">Multi-pass membrane protein</topology>
    </subcellularLocation>
</comment>
<feature type="transmembrane region" description="Helical" evidence="7">
    <location>
        <begin position="94"/>
        <end position="118"/>
    </location>
</feature>
<evidence type="ECO:0000256" key="4">
    <source>
        <dbReference type="ARBA" id="ARBA00022989"/>
    </source>
</evidence>
<accession>A0A7V2AUB2</accession>
<gene>
    <name evidence="9" type="ORF">ENO08_02680</name>
</gene>
<reference evidence="9" key="1">
    <citation type="journal article" date="2020" name="mSystems">
        <title>Genome- and Community-Level Interaction Insights into Carbon Utilization and Element Cycling Functions of Hydrothermarchaeota in Hydrothermal Sediment.</title>
        <authorList>
            <person name="Zhou Z."/>
            <person name="Liu Y."/>
            <person name="Xu W."/>
            <person name="Pan J."/>
            <person name="Luo Z.H."/>
            <person name="Li M."/>
        </authorList>
    </citation>
    <scope>NUCLEOTIDE SEQUENCE [LARGE SCALE GENOMIC DNA]</scope>
    <source>
        <strain evidence="9">SpSt-1233</strain>
    </source>
</reference>
<keyword evidence="5 7" id="KW-0472">Membrane</keyword>
<evidence type="ECO:0000259" key="8">
    <source>
        <dbReference type="Pfam" id="PF02687"/>
    </source>
</evidence>
<dbReference type="InterPro" id="IPR003838">
    <property type="entry name" value="ABC3_permease_C"/>
</dbReference>
<keyword evidence="2" id="KW-1003">Cell membrane</keyword>